<dbReference type="Proteomes" id="UP000054560">
    <property type="component" value="Unassembled WGS sequence"/>
</dbReference>
<dbReference type="Pfam" id="PF00569">
    <property type="entry name" value="ZZ"/>
    <property type="match status" value="1"/>
</dbReference>
<evidence type="ECO:0000256" key="3">
    <source>
        <dbReference type="ARBA" id="ARBA00022833"/>
    </source>
</evidence>
<dbReference type="PROSITE" id="PS50135">
    <property type="entry name" value="ZF_ZZ_2"/>
    <property type="match status" value="1"/>
</dbReference>
<dbReference type="GO" id="GO:0008270">
    <property type="term" value="F:zinc ion binding"/>
    <property type="evidence" value="ECO:0007669"/>
    <property type="project" value="UniProtKB-KW"/>
</dbReference>
<keyword evidence="2 4" id="KW-0863">Zinc-finger</keyword>
<protein>
    <recommendedName>
        <fullName evidence="5">ZZ-type domain-containing protein</fullName>
    </recommendedName>
</protein>
<dbReference type="PANTHER" id="PTHR15090">
    <property type="entry name" value="SEQUESTOSOME 1-RELATED"/>
    <property type="match status" value="1"/>
</dbReference>
<dbReference type="SMART" id="SM00291">
    <property type="entry name" value="ZnF_ZZ"/>
    <property type="match status" value="1"/>
</dbReference>
<evidence type="ECO:0000256" key="2">
    <source>
        <dbReference type="ARBA" id="ARBA00022771"/>
    </source>
</evidence>
<organism evidence="6 7">
    <name type="scientific">Sphaeroforma arctica JP610</name>
    <dbReference type="NCBI Taxonomy" id="667725"/>
    <lineage>
        <taxon>Eukaryota</taxon>
        <taxon>Ichthyosporea</taxon>
        <taxon>Ichthyophonida</taxon>
        <taxon>Sphaeroforma</taxon>
    </lineage>
</organism>
<dbReference type="STRING" id="667725.A0A0L0F5R5"/>
<dbReference type="GeneID" id="25916017"/>
<dbReference type="SUPFAM" id="SSF57850">
    <property type="entry name" value="RING/U-box"/>
    <property type="match status" value="1"/>
</dbReference>
<dbReference type="RefSeq" id="XP_014145843.1">
    <property type="nucleotide sequence ID" value="XM_014290368.1"/>
</dbReference>
<evidence type="ECO:0000256" key="4">
    <source>
        <dbReference type="PROSITE-ProRule" id="PRU00228"/>
    </source>
</evidence>
<evidence type="ECO:0000313" key="7">
    <source>
        <dbReference type="Proteomes" id="UP000054560"/>
    </source>
</evidence>
<evidence type="ECO:0000259" key="5">
    <source>
        <dbReference type="PROSITE" id="PS50135"/>
    </source>
</evidence>
<sequence length="95" mass="10529">TSPPPLLGERGPALSYSSQTPLGEVDINNKESQNLLNLLYTIAEDQARQEGYVHRGLTCNSCHVGVIRGVRYKCANCADFDLCELCETHFLCIEK</sequence>
<evidence type="ECO:0000313" key="6">
    <source>
        <dbReference type="EMBL" id="KNC71941.1"/>
    </source>
</evidence>
<accession>A0A0L0F5R5</accession>
<dbReference type="InterPro" id="IPR000433">
    <property type="entry name" value="Znf_ZZ"/>
</dbReference>
<keyword evidence="7" id="KW-1185">Reference proteome</keyword>
<dbReference type="PROSITE" id="PS01357">
    <property type="entry name" value="ZF_ZZ_1"/>
    <property type="match status" value="1"/>
</dbReference>
<proteinExistence type="predicted"/>
<evidence type="ECO:0000256" key="1">
    <source>
        <dbReference type="ARBA" id="ARBA00022723"/>
    </source>
</evidence>
<dbReference type="Gene3D" id="3.30.60.90">
    <property type="match status" value="1"/>
</dbReference>
<dbReference type="InterPro" id="IPR043145">
    <property type="entry name" value="Znf_ZZ_sf"/>
</dbReference>
<name>A0A0L0F5R5_9EUKA</name>
<reference evidence="6 7" key="1">
    <citation type="submission" date="2011-02" db="EMBL/GenBank/DDBJ databases">
        <title>The Genome Sequence of Sphaeroforma arctica JP610.</title>
        <authorList>
            <consortium name="The Broad Institute Genome Sequencing Platform"/>
            <person name="Russ C."/>
            <person name="Cuomo C."/>
            <person name="Young S.K."/>
            <person name="Zeng Q."/>
            <person name="Gargeya S."/>
            <person name="Alvarado L."/>
            <person name="Berlin A."/>
            <person name="Chapman S.B."/>
            <person name="Chen Z."/>
            <person name="Freedman E."/>
            <person name="Gellesch M."/>
            <person name="Goldberg J."/>
            <person name="Griggs A."/>
            <person name="Gujja S."/>
            <person name="Heilman E."/>
            <person name="Heiman D."/>
            <person name="Howarth C."/>
            <person name="Mehta T."/>
            <person name="Neiman D."/>
            <person name="Pearson M."/>
            <person name="Roberts A."/>
            <person name="Saif S."/>
            <person name="Shea T."/>
            <person name="Shenoy N."/>
            <person name="Sisk P."/>
            <person name="Stolte C."/>
            <person name="Sykes S."/>
            <person name="White J."/>
            <person name="Yandava C."/>
            <person name="Burger G."/>
            <person name="Gray M.W."/>
            <person name="Holland P.W.H."/>
            <person name="King N."/>
            <person name="Lang F.B.F."/>
            <person name="Roger A.J."/>
            <person name="Ruiz-Trillo I."/>
            <person name="Haas B."/>
            <person name="Nusbaum C."/>
            <person name="Birren B."/>
        </authorList>
    </citation>
    <scope>NUCLEOTIDE SEQUENCE [LARGE SCALE GENOMIC DNA]</scope>
    <source>
        <strain evidence="6 7">JP610</strain>
    </source>
</reference>
<keyword evidence="1" id="KW-0479">Metal-binding</keyword>
<feature type="non-terminal residue" evidence="6">
    <location>
        <position position="1"/>
    </location>
</feature>
<keyword evidence="3" id="KW-0862">Zinc</keyword>
<dbReference type="EMBL" id="KQ247834">
    <property type="protein sequence ID" value="KNC71941.1"/>
    <property type="molecule type" value="Genomic_DNA"/>
</dbReference>
<gene>
    <name evidence="6" type="ORF">SARC_15513</name>
</gene>
<dbReference type="AlphaFoldDB" id="A0A0L0F5R5"/>
<dbReference type="InterPro" id="IPR052260">
    <property type="entry name" value="Autophagy_Rcpt_SigReg"/>
</dbReference>
<feature type="domain" description="ZZ-type" evidence="5">
    <location>
        <begin position="54"/>
        <end position="95"/>
    </location>
</feature>
<dbReference type="OrthoDB" id="2122982at2759"/>